<dbReference type="AlphaFoldDB" id="A0A9N8E1Q3"/>
<keyword evidence="5" id="KW-1185">Reference proteome</keyword>
<dbReference type="InterPro" id="IPR051848">
    <property type="entry name" value="PGIP"/>
</dbReference>
<name>A0A9N8E1Q3_9STRA</name>
<dbReference type="SMART" id="SM00369">
    <property type="entry name" value="LRR_TYP"/>
    <property type="match status" value="7"/>
</dbReference>
<dbReference type="OrthoDB" id="676979at2759"/>
<dbReference type="SUPFAM" id="SSF52058">
    <property type="entry name" value="L domain-like"/>
    <property type="match status" value="2"/>
</dbReference>
<evidence type="ECO:0000313" key="4">
    <source>
        <dbReference type="EMBL" id="CAB9510079.1"/>
    </source>
</evidence>
<dbReference type="Pfam" id="PF00560">
    <property type="entry name" value="LRR_1"/>
    <property type="match status" value="3"/>
</dbReference>
<reference evidence="4" key="1">
    <citation type="submission" date="2020-06" db="EMBL/GenBank/DDBJ databases">
        <authorList>
            <consortium name="Plant Systems Biology data submission"/>
        </authorList>
    </citation>
    <scope>NUCLEOTIDE SEQUENCE</scope>
    <source>
        <strain evidence="4">D6</strain>
    </source>
</reference>
<comment type="subcellular location">
    <subcellularLocation>
        <location evidence="1">Cell envelope</location>
    </subcellularLocation>
</comment>
<keyword evidence="3" id="KW-0677">Repeat</keyword>
<dbReference type="PANTHER" id="PTHR48059:SF30">
    <property type="entry name" value="OS06G0587000 PROTEIN"/>
    <property type="match status" value="1"/>
</dbReference>
<dbReference type="Gene3D" id="3.80.10.10">
    <property type="entry name" value="Ribonuclease Inhibitor"/>
    <property type="match status" value="3"/>
</dbReference>
<evidence type="ECO:0000256" key="1">
    <source>
        <dbReference type="ARBA" id="ARBA00004196"/>
    </source>
</evidence>
<dbReference type="InterPro" id="IPR003591">
    <property type="entry name" value="Leu-rich_rpt_typical-subtyp"/>
</dbReference>
<evidence type="ECO:0000256" key="2">
    <source>
        <dbReference type="ARBA" id="ARBA00022614"/>
    </source>
</evidence>
<dbReference type="PROSITE" id="PS51450">
    <property type="entry name" value="LRR"/>
    <property type="match status" value="1"/>
</dbReference>
<dbReference type="PANTHER" id="PTHR48059">
    <property type="entry name" value="POLYGALACTURONASE INHIBITOR 1"/>
    <property type="match status" value="1"/>
</dbReference>
<comment type="caution">
    <text evidence="4">The sequence shown here is derived from an EMBL/GenBank/DDBJ whole genome shotgun (WGS) entry which is preliminary data.</text>
</comment>
<protein>
    <submittedName>
        <fullName evidence="4">Leucine Rich Repeat</fullName>
    </submittedName>
</protein>
<gene>
    <name evidence="4" type="ORF">SEMRO_419_G139080.1</name>
</gene>
<evidence type="ECO:0000256" key="3">
    <source>
        <dbReference type="ARBA" id="ARBA00022737"/>
    </source>
</evidence>
<sequence length="492" mass="54441">MDTPECEWNLGGSPPDCKNGMYQRIHLPEPRGGKIPTEISLLSSLTSLDLSASLTPLELSALDRRFAPLIGTIPEEISFLTLLSELSLANNSLRGAVPTELSALTKLTKLRLENNLLTALPLEFGKFSHLVEMQVSQNNIVGTVPNELCQLAITGSLERLCVDCYRFECICCSCCRDTLLALFDSRSPDYRMIESAYAYLPVRIAAANPQAFDWWTQPAERQSTYSHDARFGRFALASIYFATGGENWTNTGNHRWLSHESACTWENYECNAVHHTAGLTLAYSNLVGTLPSEGLLYLPNMATVHLQANQLYGILPSEFAMMEKMTSLRLQQNQFSGTIPDELFAFASTNEAAQLGELQELYLDHNRLSGTIPNLSSFRSEEPNEASEEALLLFAERPFERLISIKELRLDNNQLSGPIPTFFGKFVNLEILTLHNNSLSGHVPFEVCGLFVIGSLKKLTIDCDLVQCDCQCECISAYSSAGDGASGNFSNT</sequence>
<dbReference type="Proteomes" id="UP001153069">
    <property type="component" value="Unassembled WGS sequence"/>
</dbReference>
<evidence type="ECO:0000313" key="5">
    <source>
        <dbReference type="Proteomes" id="UP001153069"/>
    </source>
</evidence>
<keyword evidence="2" id="KW-0433">Leucine-rich repeat</keyword>
<dbReference type="InterPro" id="IPR032675">
    <property type="entry name" value="LRR_dom_sf"/>
</dbReference>
<organism evidence="4 5">
    <name type="scientific">Seminavis robusta</name>
    <dbReference type="NCBI Taxonomy" id="568900"/>
    <lineage>
        <taxon>Eukaryota</taxon>
        <taxon>Sar</taxon>
        <taxon>Stramenopiles</taxon>
        <taxon>Ochrophyta</taxon>
        <taxon>Bacillariophyta</taxon>
        <taxon>Bacillariophyceae</taxon>
        <taxon>Bacillariophycidae</taxon>
        <taxon>Naviculales</taxon>
        <taxon>Naviculaceae</taxon>
        <taxon>Seminavis</taxon>
    </lineage>
</organism>
<proteinExistence type="predicted"/>
<accession>A0A9N8E1Q3</accession>
<dbReference type="EMBL" id="CAICTM010000418">
    <property type="protein sequence ID" value="CAB9510079.1"/>
    <property type="molecule type" value="Genomic_DNA"/>
</dbReference>
<dbReference type="InterPro" id="IPR001611">
    <property type="entry name" value="Leu-rich_rpt"/>
</dbReference>